<dbReference type="CDD" id="cd14014">
    <property type="entry name" value="STKc_PknB_like"/>
    <property type="match status" value="1"/>
</dbReference>
<dbReference type="SUPFAM" id="SSF48452">
    <property type="entry name" value="TPR-like"/>
    <property type="match status" value="1"/>
</dbReference>
<proteinExistence type="predicted"/>
<keyword evidence="2 6" id="KW-0547">Nucleotide-binding</keyword>
<dbReference type="OrthoDB" id="6111975at2"/>
<sequence>MMIEAKDTDRLEDAVAAFETDWTNDSIDRIADVLKCHSLDDDLAAATELIRVDIERRYGAGNPLDLADYRSAFPRLWRHQEFVSQIHFEDRRSRSVAGMPDDPTRYQEQTDGRIDDDNPSRRKSTVDAAASTTGPSDDLRRNLRQIGYEIDARLGRGAFSEVYLATEKHLAGRFVVLKIVRDERNESQRLATLQHTNIVPIFSVHRFDDCTVLCMPYAGSLTLQKFLTQSDTPEDRDGQSLIATLCNRSDETIQRFDAIGSPSTATVTPQPYVNDSFMTPLDWAADPTVADLPIADQSPLTRLQPMGRADLTLWLFSKIVEALVHSHARGILHSDLKPANVLIRNDGEPALLDFNLSQSFQNHGSAIAGGTLPYMSPETYRRMMGCDLAADPRADLWSVGVMMYEFLCGRLPFKPPESAAAIDLEVGVQHRRGPVVWDPSTKVPLGLRCIIEKCLAFDPADRYSDSEQLLTDLRSQASDRPLQFASEPLRGRCHKWFRRHPRAVSGGSVATLAALAALMLVPLAVRWRNQSLALEAQSQLVQFQDLSDRLLARQIVDPQRTDPSYFSDLVRPLTDRGLLAPGEPARWIQAATTRESQIQRAQVLFRHLGHAAINAVERLDDVHGTGNAAEAEVAQLQSLVDAFRETIRSAGGDPDDSRAYRFLQQDLQRFTGHDDSDVNNDSVPPEKLAYVSDDEAYLEAVRDLKDRHYSEASELLTMLADKQAIASSLRWTMLARAQRGQRQYKDALLSFTQSIERSPESPRLWYLRGRCQQSLKRFAKAESDYRRALQLDPAFVSARWSHAQCLMALGQPEKALQTLNTGLQHRPENLSLTILRSQVQRQLGNIDASKADYAKAIEGTPESFAEYLNRAKYRQDDDLEGKLADLLEAKQLRATSPEVHYQLAAVHTKLGDLDAAIASLDEVRRLNPSDERAMVDTGVLLARSQETESALQMMDAALQRPNSGRTLYQAACICSLVGDNARYQRGVSLLASAIHSGYGVDLLRTDSDLDALRLFPGFAAVGRTAELVRRTRYSNRNQGQDEQNDWDITD</sequence>
<reference evidence="9 10" key="1">
    <citation type="submission" date="2019-02" db="EMBL/GenBank/DDBJ databases">
        <title>Deep-cultivation of Planctomycetes and their phenomic and genomic characterization uncovers novel biology.</title>
        <authorList>
            <person name="Wiegand S."/>
            <person name="Jogler M."/>
            <person name="Boedeker C."/>
            <person name="Pinto D."/>
            <person name="Vollmers J."/>
            <person name="Rivas-Marin E."/>
            <person name="Kohn T."/>
            <person name="Peeters S.H."/>
            <person name="Heuer A."/>
            <person name="Rast P."/>
            <person name="Oberbeckmann S."/>
            <person name="Bunk B."/>
            <person name="Jeske O."/>
            <person name="Meyerdierks A."/>
            <person name="Storesund J.E."/>
            <person name="Kallscheuer N."/>
            <person name="Luecker S."/>
            <person name="Lage O.M."/>
            <person name="Pohl T."/>
            <person name="Merkel B.J."/>
            <person name="Hornburger P."/>
            <person name="Mueller R.-W."/>
            <person name="Bruemmer F."/>
            <person name="Labrenz M."/>
            <person name="Spormann A.M."/>
            <person name="Op Den Camp H."/>
            <person name="Overmann J."/>
            <person name="Amann R."/>
            <person name="Jetten M.S.M."/>
            <person name="Mascher T."/>
            <person name="Medema M.H."/>
            <person name="Devos D.P."/>
            <person name="Kaster A.-K."/>
            <person name="Ovreas L."/>
            <person name="Rohde M."/>
            <person name="Galperin M.Y."/>
            <person name="Jogler C."/>
        </authorList>
    </citation>
    <scope>NUCLEOTIDE SEQUENCE [LARGE SCALE GENOMIC DNA]</scope>
    <source>
        <strain evidence="9 10">Pan14r</strain>
    </source>
</reference>
<dbReference type="RefSeq" id="WP_146439280.1">
    <property type="nucleotide sequence ID" value="NZ_SJPL01000001.1"/>
</dbReference>
<dbReference type="GO" id="GO:0005524">
    <property type="term" value="F:ATP binding"/>
    <property type="evidence" value="ECO:0007669"/>
    <property type="project" value="UniProtKB-UniRule"/>
</dbReference>
<dbReference type="PROSITE" id="PS00107">
    <property type="entry name" value="PROTEIN_KINASE_ATP"/>
    <property type="match status" value="1"/>
</dbReference>
<dbReference type="PANTHER" id="PTHR43289:SF6">
    <property type="entry name" value="SERINE_THREONINE-PROTEIN KINASE NEKL-3"/>
    <property type="match status" value="1"/>
</dbReference>
<organism evidence="9 10">
    <name type="scientific">Crateriforma conspicua</name>
    <dbReference type="NCBI Taxonomy" id="2527996"/>
    <lineage>
        <taxon>Bacteria</taxon>
        <taxon>Pseudomonadati</taxon>
        <taxon>Planctomycetota</taxon>
        <taxon>Planctomycetia</taxon>
        <taxon>Planctomycetales</taxon>
        <taxon>Planctomycetaceae</taxon>
        <taxon>Crateriforma</taxon>
    </lineage>
</organism>
<feature type="domain" description="Protein kinase" evidence="8">
    <location>
        <begin position="148"/>
        <end position="497"/>
    </location>
</feature>
<dbReference type="InterPro" id="IPR011009">
    <property type="entry name" value="Kinase-like_dom_sf"/>
</dbReference>
<protein>
    <submittedName>
        <fullName evidence="9">Serine/threonine-protein kinase PrkC</fullName>
        <ecNumber evidence="9">2.7.11.1</ecNumber>
    </submittedName>
</protein>
<dbReference type="EMBL" id="SJPL01000001">
    <property type="protein sequence ID" value="TWT70330.1"/>
    <property type="molecule type" value="Genomic_DNA"/>
</dbReference>
<dbReference type="InterPro" id="IPR008271">
    <property type="entry name" value="Ser/Thr_kinase_AS"/>
</dbReference>
<dbReference type="PROSITE" id="PS50011">
    <property type="entry name" value="PROTEIN_KINASE_DOM"/>
    <property type="match status" value="1"/>
</dbReference>
<evidence type="ECO:0000256" key="6">
    <source>
        <dbReference type="PROSITE-ProRule" id="PRU10141"/>
    </source>
</evidence>
<feature type="compositionally biased region" description="Basic and acidic residues" evidence="7">
    <location>
        <begin position="102"/>
        <end position="120"/>
    </location>
</feature>
<keyword evidence="1 9" id="KW-0808">Transferase</keyword>
<keyword evidence="10" id="KW-1185">Reference proteome</keyword>
<accession>A0A5C5Y4X1</accession>
<evidence type="ECO:0000256" key="4">
    <source>
        <dbReference type="ARBA" id="ARBA00022840"/>
    </source>
</evidence>
<dbReference type="Pfam" id="PF00069">
    <property type="entry name" value="Pkinase"/>
    <property type="match status" value="1"/>
</dbReference>
<dbReference type="PANTHER" id="PTHR43289">
    <property type="entry name" value="MITOGEN-ACTIVATED PROTEIN KINASE KINASE KINASE 20-RELATED"/>
    <property type="match status" value="1"/>
</dbReference>
<name>A0A5C5Y4X1_9PLAN</name>
<dbReference type="SMART" id="SM00220">
    <property type="entry name" value="S_TKc"/>
    <property type="match status" value="1"/>
</dbReference>
<dbReference type="Gene3D" id="1.25.40.10">
    <property type="entry name" value="Tetratricopeptide repeat domain"/>
    <property type="match status" value="2"/>
</dbReference>
<feature type="binding site" evidence="6">
    <location>
        <position position="178"/>
    </location>
    <ligand>
        <name>ATP</name>
        <dbReference type="ChEBI" id="CHEBI:30616"/>
    </ligand>
</feature>
<dbReference type="InterPro" id="IPR000719">
    <property type="entry name" value="Prot_kinase_dom"/>
</dbReference>
<feature type="region of interest" description="Disordered" evidence="7">
    <location>
        <begin position="93"/>
        <end position="138"/>
    </location>
</feature>
<dbReference type="InterPro" id="IPR017441">
    <property type="entry name" value="Protein_kinase_ATP_BS"/>
</dbReference>
<dbReference type="SMART" id="SM00028">
    <property type="entry name" value="TPR"/>
    <property type="match status" value="4"/>
</dbReference>
<dbReference type="SUPFAM" id="SSF56112">
    <property type="entry name" value="Protein kinase-like (PK-like)"/>
    <property type="match status" value="1"/>
</dbReference>
<evidence type="ECO:0000256" key="1">
    <source>
        <dbReference type="ARBA" id="ARBA00022679"/>
    </source>
</evidence>
<dbReference type="GO" id="GO:0004674">
    <property type="term" value="F:protein serine/threonine kinase activity"/>
    <property type="evidence" value="ECO:0007669"/>
    <property type="project" value="UniProtKB-EC"/>
</dbReference>
<dbReference type="PROSITE" id="PS50005">
    <property type="entry name" value="TPR"/>
    <property type="match status" value="2"/>
</dbReference>
<dbReference type="Gene3D" id="1.10.510.10">
    <property type="entry name" value="Transferase(Phosphotransferase) domain 1"/>
    <property type="match status" value="2"/>
</dbReference>
<dbReference type="PROSITE" id="PS00108">
    <property type="entry name" value="PROTEIN_KINASE_ST"/>
    <property type="match status" value="1"/>
</dbReference>
<dbReference type="InterPro" id="IPR019734">
    <property type="entry name" value="TPR_rpt"/>
</dbReference>
<evidence type="ECO:0000313" key="9">
    <source>
        <dbReference type="EMBL" id="TWT70330.1"/>
    </source>
</evidence>
<gene>
    <name evidence="9" type="primary">prkC_7</name>
    <name evidence="9" type="ORF">Pan14r_26350</name>
</gene>
<evidence type="ECO:0000256" key="7">
    <source>
        <dbReference type="SAM" id="MobiDB-lite"/>
    </source>
</evidence>
<keyword evidence="5" id="KW-0802">TPR repeat</keyword>
<evidence type="ECO:0000256" key="5">
    <source>
        <dbReference type="PROSITE-ProRule" id="PRU00339"/>
    </source>
</evidence>
<dbReference type="InterPro" id="IPR011990">
    <property type="entry name" value="TPR-like_helical_dom_sf"/>
</dbReference>
<evidence type="ECO:0000313" key="10">
    <source>
        <dbReference type="Proteomes" id="UP000317238"/>
    </source>
</evidence>
<evidence type="ECO:0000256" key="2">
    <source>
        <dbReference type="ARBA" id="ARBA00022741"/>
    </source>
</evidence>
<dbReference type="Pfam" id="PF13432">
    <property type="entry name" value="TPR_16"/>
    <property type="match status" value="2"/>
</dbReference>
<evidence type="ECO:0000259" key="8">
    <source>
        <dbReference type="PROSITE" id="PS50011"/>
    </source>
</evidence>
<dbReference type="EC" id="2.7.11.1" evidence="9"/>
<comment type="caution">
    <text evidence="9">The sequence shown here is derived from an EMBL/GenBank/DDBJ whole genome shotgun (WGS) entry which is preliminary data.</text>
</comment>
<feature type="repeat" description="TPR" evidence="5">
    <location>
        <begin position="762"/>
        <end position="795"/>
    </location>
</feature>
<keyword evidence="3 9" id="KW-0418">Kinase</keyword>
<keyword evidence="4 6" id="KW-0067">ATP-binding</keyword>
<dbReference type="Proteomes" id="UP000317238">
    <property type="component" value="Unassembled WGS sequence"/>
</dbReference>
<dbReference type="AlphaFoldDB" id="A0A5C5Y4X1"/>
<feature type="repeat" description="TPR" evidence="5">
    <location>
        <begin position="897"/>
        <end position="930"/>
    </location>
</feature>
<evidence type="ECO:0000256" key="3">
    <source>
        <dbReference type="ARBA" id="ARBA00022777"/>
    </source>
</evidence>